<evidence type="ECO:0000313" key="1">
    <source>
        <dbReference type="EMBL" id="KAF9139333.1"/>
    </source>
</evidence>
<dbReference type="EMBL" id="JAAAUQ010001395">
    <property type="protein sequence ID" value="KAF9139333.1"/>
    <property type="molecule type" value="Genomic_DNA"/>
</dbReference>
<dbReference type="OrthoDB" id="2386604at2759"/>
<evidence type="ECO:0000313" key="2">
    <source>
        <dbReference type="Proteomes" id="UP000748756"/>
    </source>
</evidence>
<dbReference type="GO" id="GO:0019005">
    <property type="term" value="C:SCF ubiquitin ligase complex"/>
    <property type="evidence" value="ECO:0007669"/>
    <property type="project" value="TreeGrafter"/>
</dbReference>
<gene>
    <name evidence="1" type="ORF">BG015_002061</name>
</gene>
<reference evidence="1" key="1">
    <citation type="journal article" date="2020" name="Fungal Divers.">
        <title>Resolving the Mortierellaceae phylogeny through synthesis of multi-gene phylogenetics and phylogenomics.</title>
        <authorList>
            <person name="Vandepol N."/>
            <person name="Liber J."/>
            <person name="Desiro A."/>
            <person name="Na H."/>
            <person name="Kennedy M."/>
            <person name="Barry K."/>
            <person name="Grigoriev I.V."/>
            <person name="Miller A.N."/>
            <person name="O'Donnell K."/>
            <person name="Stajich J.E."/>
            <person name="Bonito G."/>
        </authorList>
    </citation>
    <scope>NUCLEOTIDE SEQUENCE</scope>
    <source>
        <strain evidence="1">NRRL 6426</strain>
    </source>
</reference>
<dbReference type="GO" id="GO:0031146">
    <property type="term" value="P:SCF-dependent proteasomal ubiquitin-dependent protein catabolic process"/>
    <property type="evidence" value="ECO:0007669"/>
    <property type="project" value="TreeGrafter"/>
</dbReference>
<name>A0A9P5RPG6_9FUNG</name>
<accession>A0A9P5RPG6</accession>
<dbReference type="PANTHER" id="PTHR13318">
    <property type="entry name" value="PARTNER OF PAIRED, ISOFORM B-RELATED"/>
    <property type="match status" value="1"/>
</dbReference>
<keyword evidence="2" id="KW-1185">Reference proteome</keyword>
<proteinExistence type="predicted"/>
<dbReference type="AlphaFoldDB" id="A0A9P5RPG6"/>
<dbReference type="Gene3D" id="3.80.10.10">
    <property type="entry name" value="Ribonuclease Inhibitor"/>
    <property type="match status" value="1"/>
</dbReference>
<dbReference type="Proteomes" id="UP000748756">
    <property type="component" value="Unassembled WGS sequence"/>
</dbReference>
<dbReference type="InterPro" id="IPR032675">
    <property type="entry name" value="LRR_dom_sf"/>
</dbReference>
<dbReference type="SUPFAM" id="SSF52047">
    <property type="entry name" value="RNI-like"/>
    <property type="match status" value="1"/>
</dbReference>
<organism evidence="1 2">
    <name type="scientific">Linnemannia schmuckeri</name>
    <dbReference type="NCBI Taxonomy" id="64567"/>
    <lineage>
        <taxon>Eukaryota</taxon>
        <taxon>Fungi</taxon>
        <taxon>Fungi incertae sedis</taxon>
        <taxon>Mucoromycota</taxon>
        <taxon>Mortierellomycotina</taxon>
        <taxon>Mortierellomycetes</taxon>
        <taxon>Mortierellales</taxon>
        <taxon>Mortierellaceae</taxon>
        <taxon>Linnemannia</taxon>
    </lineage>
</organism>
<protein>
    <submittedName>
        <fullName evidence="1">Uncharacterized protein</fullName>
    </submittedName>
</protein>
<comment type="caution">
    <text evidence="1">The sequence shown here is derived from an EMBL/GenBank/DDBJ whole genome shotgun (WGS) entry which is preliminary data.</text>
</comment>
<sequence>MQYPPPFSLVPLTATSSAPPVAPFPPLPPLLRLTRLEAHICSYAKDNMLTPYTGYNHNEHLHQVLWLVRLNSATLSHLELTELILTNNGVIRDIARTLSRLHRLESLKITTCSGKVFTRREFETFFFSCPPSLVKCHIANTLHITRTTEGNLDPIMGQDWDYDQGPLVLRTTPLLHLKSLRVPTMPRSELASVLQSLIQHCPSLEHLQLPFFDNTAKGLQPVIESLAQQCSYISSLTFRSGCLGEYLPRIMELLPAQSLKTLFCRHYHDPDSERMIAAISRHSTSLRRVELTHCTRVGSTAIQAVLTACRTLEVFRVHGRQSQVNTASISLAHAVEQDWVCTLLRELTIPVWITPDVCAFKHLIDDPSKKSWTEDELRHWEELGRFYTQIGSLTQLEVLNLKAIQQPNIIEPNVFLSPYEMCLPGLLALEDSSSTNGQIGYLSKLSGLNKLRELRGSFVWTNKETKARIGEREIDWFANNLPALRIATFVPREDEDARVSSFAGSGSSCRRIEELCQLLESKRPELQIRFQETSSELIVTQEGWDG</sequence>